<protein>
    <submittedName>
        <fullName evidence="1">Uncharacterized protein</fullName>
    </submittedName>
</protein>
<evidence type="ECO:0000313" key="2">
    <source>
        <dbReference type="Proteomes" id="UP001239213"/>
    </source>
</evidence>
<name>A0AAI9Y8M3_9PEZI</name>
<proteinExistence type="predicted"/>
<gene>
    <name evidence="1" type="ORF">CCUS01_03499</name>
</gene>
<comment type="caution">
    <text evidence="1">The sequence shown here is derived from an EMBL/GenBank/DDBJ whole genome shotgun (WGS) entry which is preliminary data.</text>
</comment>
<dbReference type="EMBL" id="MPDP01000046">
    <property type="protein sequence ID" value="KAK1489451.1"/>
    <property type="molecule type" value="Genomic_DNA"/>
</dbReference>
<dbReference type="Proteomes" id="UP001239213">
    <property type="component" value="Unassembled WGS sequence"/>
</dbReference>
<sequence>MGWPKGGGSTYFVEISCKFRTFVANRKSVLLGNSFLIFSNSEKMQPSADTANMNDKPARIALAKVVRRLSLTRLASAERRPSPHVAVATAGNGNPSVKSRIPLLFIEEGNPMIMGRIMAAGS</sequence>
<accession>A0AAI9Y8M3</accession>
<evidence type="ECO:0000313" key="1">
    <source>
        <dbReference type="EMBL" id="KAK1489451.1"/>
    </source>
</evidence>
<keyword evidence="2" id="KW-1185">Reference proteome</keyword>
<organism evidence="1 2">
    <name type="scientific">Colletotrichum cuscutae</name>
    <dbReference type="NCBI Taxonomy" id="1209917"/>
    <lineage>
        <taxon>Eukaryota</taxon>
        <taxon>Fungi</taxon>
        <taxon>Dikarya</taxon>
        <taxon>Ascomycota</taxon>
        <taxon>Pezizomycotina</taxon>
        <taxon>Sordariomycetes</taxon>
        <taxon>Hypocreomycetidae</taxon>
        <taxon>Glomerellales</taxon>
        <taxon>Glomerellaceae</taxon>
        <taxon>Colletotrichum</taxon>
        <taxon>Colletotrichum acutatum species complex</taxon>
    </lineage>
</organism>
<dbReference type="AlphaFoldDB" id="A0AAI9Y8M3"/>
<reference evidence="1" key="1">
    <citation type="submission" date="2016-11" db="EMBL/GenBank/DDBJ databases">
        <title>The genome sequence of Colletotrichum cuscutae.</title>
        <authorList>
            <person name="Baroncelli R."/>
        </authorList>
    </citation>
    <scope>NUCLEOTIDE SEQUENCE</scope>
    <source>
        <strain evidence="1">IMI 304802</strain>
    </source>
</reference>